<sequence>MAGCGAMGCTCGLVTEGHDARVLSVGGVRSLFQNSLDGSIPTELGALTALKNLSLYENSLDGSIPTELGALAALTIL</sequence>
<dbReference type="GO" id="GO:0005930">
    <property type="term" value="C:axoneme"/>
    <property type="evidence" value="ECO:0007669"/>
    <property type="project" value="UniProtKB-SubCell"/>
</dbReference>
<name>A0AAE0GKM0_9CHLO</name>
<proteinExistence type="predicted"/>
<comment type="subcellular location">
    <subcellularLocation>
        <location evidence="1">Cytoplasm</location>
        <location evidence="1">Cytoskeleton</location>
        <location evidence="1">Cilium axoneme</location>
    </subcellularLocation>
</comment>
<dbReference type="SUPFAM" id="SSF52058">
    <property type="entry name" value="L domain-like"/>
    <property type="match status" value="1"/>
</dbReference>
<keyword evidence="2" id="KW-0732">Signal</keyword>
<dbReference type="Gene3D" id="3.80.10.10">
    <property type="entry name" value="Ribonuclease Inhibitor"/>
    <property type="match status" value="1"/>
</dbReference>
<dbReference type="EMBL" id="LGRX02005120">
    <property type="protein sequence ID" value="KAK3279126.1"/>
    <property type="molecule type" value="Genomic_DNA"/>
</dbReference>
<dbReference type="AlphaFoldDB" id="A0AAE0GKM0"/>
<evidence type="ECO:0000256" key="1">
    <source>
        <dbReference type="ARBA" id="ARBA00004430"/>
    </source>
</evidence>
<gene>
    <name evidence="3" type="ORF">CYMTET_12974</name>
</gene>
<dbReference type="InterPro" id="IPR032675">
    <property type="entry name" value="LRR_dom_sf"/>
</dbReference>
<evidence type="ECO:0000256" key="2">
    <source>
        <dbReference type="ARBA" id="ARBA00022729"/>
    </source>
</evidence>
<evidence type="ECO:0000313" key="4">
    <source>
        <dbReference type="Proteomes" id="UP001190700"/>
    </source>
</evidence>
<reference evidence="3 4" key="1">
    <citation type="journal article" date="2015" name="Genome Biol. Evol.">
        <title>Comparative Genomics of a Bacterivorous Green Alga Reveals Evolutionary Causalities and Consequences of Phago-Mixotrophic Mode of Nutrition.</title>
        <authorList>
            <person name="Burns J.A."/>
            <person name="Paasch A."/>
            <person name="Narechania A."/>
            <person name="Kim E."/>
        </authorList>
    </citation>
    <scope>NUCLEOTIDE SEQUENCE [LARGE SCALE GENOMIC DNA]</scope>
    <source>
        <strain evidence="3 4">PLY_AMNH</strain>
    </source>
</reference>
<dbReference type="PANTHER" id="PTHR47988">
    <property type="entry name" value="SOMATIC EMBRYOGENESIS RECEPTOR KINASE 1"/>
    <property type="match status" value="1"/>
</dbReference>
<keyword evidence="4" id="KW-1185">Reference proteome</keyword>
<evidence type="ECO:0000313" key="3">
    <source>
        <dbReference type="EMBL" id="KAK3279126.1"/>
    </source>
</evidence>
<protein>
    <submittedName>
        <fullName evidence="3">Uncharacterized protein</fullName>
    </submittedName>
</protein>
<dbReference type="Proteomes" id="UP001190700">
    <property type="component" value="Unassembled WGS sequence"/>
</dbReference>
<organism evidence="3 4">
    <name type="scientific">Cymbomonas tetramitiformis</name>
    <dbReference type="NCBI Taxonomy" id="36881"/>
    <lineage>
        <taxon>Eukaryota</taxon>
        <taxon>Viridiplantae</taxon>
        <taxon>Chlorophyta</taxon>
        <taxon>Pyramimonadophyceae</taxon>
        <taxon>Pyramimonadales</taxon>
        <taxon>Pyramimonadaceae</taxon>
        <taxon>Cymbomonas</taxon>
    </lineage>
</organism>
<accession>A0AAE0GKM0</accession>
<comment type="caution">
    <text evidence="3">The sequence shown here is derived from an EMBL/GenBank/DDBJ whole genome shotgun (WGS) entry which is preliminary data.</text>
</comment>